<dbReference type="Proteomes" id="UP000028521">
    <property type="component" value="Unassembled WGS sequence"/>
</dbReference>
<dbReference type="PANTHER" id="PTHR47623">
    <property type="entry name" value="OS09G0287300 PROTEIN"/>
    <property type="match status" value="1"/>
</dbReference>
<reference evidence="3" key="2">
    <citation type="submission" date="2014-07" db="EMBL/GenBank/DDBJ databases">
        <title>Genome sequence of Mangrovimonas yunxiaonensis.</title>
        <authorList>
            <person name="Li Y."/>
            <person name="Zheng T."/>
        </authorList>
    </citation>
    <scope>NUCLEOTIDE SEQUENCE [LARGE SCALE GENOMIC DNA]</scope>
    <source>
        <strain evidence="3">LY01</strain>
    </source>
</reference>
<keyword evidence="3" id="KW-1185">Reference proteome</keyword>
<dbReference type="STRING" id="1197477.IA57_12720"/>
<sequence>MKNLILVRHAKSSWEYDVRDFDRPLKSRGKNDAITVAERFKTSGLLPDLIMTSGANRAKTTAELFNKTLKIPNDRFVVTNELYDFSGGAVMHAITSCDNAVTTLMVFGHNHALTYLANSLGDRGIDNVPTSGLVSIAFNVDNWQDINTNTGKTMLTLFPKDIRTP</sequence>
<dbReference type="OrthoDB" id="9810154at2"/>
<dbReference type="InterPro" id="IPR029033">
    <property type="entry name" value="His_PPase_superfam"/>
</dbReference>
<dbReference type="EMBL" id="JPFK01000009">
    <property type="protein sequence ID" value="KFB00273.1"/>
    <property type="molecule type" value="Genomic_DNA"/>
</dbReference>
<evidence type="ECO:0000313" key="2">
    <source>
        <dbReference type="EMBL" id="KFB00273.1"/>
    </source>
</evidence>
<proteinExistence type="predicted"/>
<name>A0A084THT7_9FLAO</name>
<evidence type="ECO:0000313" key="3">
    <source>
        <dbReference type="Proteomes" id="UP000028521"/>
    </source>
</evidence>
<dbReference type="Pfam" id="PF00300">
    <property type="entry name" value="His_Phos_1"/>
    <property type="match status" value="1"/>
</dbReference>
<comment type="caution">
    <text evidence="2">The sequence shown here is derived from an EMBL/GenBank/DDBJ whole genome shotgun (WGS) entry which is preliminary data.</text>
</comment>
<dbReference type="PANTHER" id="PTHR47623:SF1">
    <property type="entry name" value="OS09G0287300 PROTEIN"/>
    <property type="match status" value="1"/>
</dbReference>
<dbReference type="eggNOG" id="COG2062">
    <property type="taxonomic scope" value="Bacteria"/>
</dbReference>
<dbReference type="RefSeq" id="WP_036124146.1">
    <property type="nucleotide sequence ID" value="NZ_BMET01000003.1"/>
</dbReference>
<dbReference type="CDD" id="cd07040">
    <property type="entry name" value="HP"/>
    <property type="match status" value="1"/>
</dbReference>
<dbReference type="AlphaFoldDB" id="A0A084THT7"/>
<dbReference type="SUPFAM" id="SSF53254">
    <property type="entry name" value="Phosphoglycerate mutase-like"/>
    <property type="match status" value="1"/>
</dbReference>
<dbReference type="Gene3D" id="3.40.50.1240">
    <property type="entry name" value="Phosphoglycerate mutase-like"/>
    <property type="match status" value="1"/>
</dbReference>
<feature type="binding site" evidence="1">
    <location>
        <position position="57"/>
    </location>
    <ligand>
        <name>substrate</name>
    </ligand>
</feature>
<evidence type="ECO:0000256" key="1">
    <source>
        <dbReference type="PIRSR" id="PIRSR613078-2"/>
    </source>
</evidence>
<gene>
    <name evidence="2" type="ORF">IA57_12720</name>
</gene>
<reference evidence="2 3" key="1">
    <citation type="journal article" date="2014" name="Genome Announc.">
        <title>Draft Genome Sequence of the Algicidal Bacterium Mangrovimonas yunxiaonensis Strain LY01.</title>
        <authorList>
            <person name="Li Y."/>
            <person name="Zhu H."/>
            <person name="Li C."/>
            <person name="Zhang H."/>
            <person name="Chen Z."/>
            <person name="Zheng W."/>
            <person name="Xu H."/>
            <person name="Zheng T."/>
        </authorList>
    </citation>
    <scope>NUCLEOTIDE SEQUENCE [LARGE SCALE GENOMIC DNA]</scope>
    <source>
        <strain evidence="2 3">LY01</strain>
    </source>
</reference>
<protein>
    <submittedName>
        <fullName evidence="2">Phosphohistidine phosphatase</fullName>
    </submittedName>
</protein>
<organism evidence="2 3">
    <name type="scientific">Mangrovimonas yunxiaonensis</name>
    <dbReference type="NCBI Taxonomy" id="1197477"/>
    <lineage>
        <taxon>Bacteria</taxon>
        <taxon>Pseudomonadati</taxon>
        <taxon>Bacteroidota</taxon>
        <taxon>Flavobacteriia</taxon>
        <taxon>Flavobacteriales</taxon>
        <taxon>Flavobacteriaceae</taxon>
        <taxon>Mangrovimonas</taxon>
    </lineage>
</organism>
<dbReference type="InterPro" id="IPR013078">
    <property type="entry name" value="His_Pase_superF_clade-1"/>
</dbReference>
<accession>A0A084THT7</accession>